<evidence type="ECO:0000259" key="1">
    <source>
        <dbReference type="Pfam" id="PF20056"/>
    </source>
</evidence>
<dbReference type="EMBL" id="CP045423">
    <property type="protein sequence ID" value="QFU14808.1"/>
    <property type="molecule type" value="Genomic_DNA"/>
</dbReference>
<sequence>MGLMTVWTKLQSAWAAESELARLGEEELQGLARDVGIPADRLVQLASSKGADELPLLMQALGLSPEKVACSYPAVMRDMTVVCSGCKVAAQCRQAIASGWAPVVPRYCPNADTIKALLAEA</sequence>
<evidence type="ECO:0000313" key="3">
    <source>
        <dbReference type="Proteomes" id="UP000325614"/>
    </source>
</evidence>
<proteinExistence type="predicted"/>
<organism evidence="2 3">
    <name type="scientific">Microvirga thermotolerans</name>
    <dbReference type="NCBI Taxonomy" id="2651334"/>
    <lineage>
        <taxon>Bacteria</taxon>
        <taxon>Pseudomonadati</taxon>
        <taxon>Pseudomonadota</taxon>
        <taxon>Alphaproteobacteria</taxon>
        <taxon>Hyphomicrobiales</taxon>
        <taxon>Methylobacteriaceae</taxon>
        <taxon>Microvirga</taxon>
    </lineage>
</organism>
<feature type="domain" description="DUF6455" evidence="1">
    <location>
        <begin position="74"/>
        <end position="118"/>
    </location>
</feature>
<protein>
    <recommendedName>
        <fullName evidence="1">DUF6455 domain-containing protein</fullName>
    </recommendedName>
</protein>
<dbReference type="KEGG" id="mico:GDR74_00480"/>
<reference evidence="2 3" key="1">
    <citation type="submission" date="2019-10" db="EMBL/GenBank/DDBJ databases">
        <title>Isolation, Identification of Microvirga thermotolerans HR1, a novel thermophilic bacterium and Comparative Genomics of the genus Microvirga.</title>
        <authorList>
            <person name="Li J."/>
            <person name="Zhang W."/>
            <person name="Lin M."/>
            <person name="Wang J."/>
        </authorList>
    </citation>
    <scope>NUCLEOTIDE SEQUENCE [LARGE SCALE GENOMIC DNA]</scope>
    <source>
        <strain evidence="2 3">HR1</strain>
    </source>
</reference>
<dbReference type="Proteomes" id="UP000325614">
    <property type="component" value="Chromosome"/>
</dbReference>
<accession>A0A5P9JSQ5</accession>
<name>A0A5P9JSQ5_9HYPH</name>
<keyword evidence="3" id="KW-1185">Reference proteome</keyword>
<dbReference type="RefSeq" id="WP_152584458.1">
    <property type="nucleotide sequence ID" value="NZ_CP045423.1"/>
</dbReference>
<dbReference type="Pfam" id="PF20056">
    <property type="entry name" value="DUF6455"/>
    <property type="match status" value="1"/>
</dbReference>
<gene>
    <name evidence="2" type="ORF">GDR74_00480</name>
</gene>
<dbReference type="InterPro" id="IPR045601">
    <property type="entry name" value="DUF6455"/>
</dbReference>
<dbReference type="AlphaFoldDB" id="A0A5P9JSQ5"/>
<evidence type="ECO:0000313" key="2">
    <source>
        <dbReference type="EMBL" id="QFU14808.1"/>
    </source>
</evidence>